<dbReference type="GeneID" id="18925139"/>
<protein>
    <submittedName>
        <fullName evidence="1">Uncharacterized protein</fullName>
    </submittedName>
</protein>
<dbReference type="EMBL" id="GL883189">
    <property type="protein sequence ID" value="EGF97990.1"/>
    <property type="molecule type" value="Genomic_DNA"/>
</dbReference>
<dbReference type="HOGENOM" id="CLU_1277876_0_0_1"/>
<organism evidence="2">
    <name type="scientific">Melampsora larici-populina (strain 98AG31 / pathotype 3-4-7)</name>
    <name type="common">Poplar leaf rust fungus</name>
    <dbReference type="NCBI Taxonomy" id="747676"/>
    <lineage>
        <taxon>Eukaryota</taxon>
        <taxon>Fungi</taxon>
        <taxon>Dikarya</taxon>
        <taxon>Basidiomycota</taxon>
        <taxon>Pucciniomycotina</taxon>
        <taxon>Pucciniomycetes</taxon>
        <taxon>Pucciniales</taxon>
        <taxon>Melampsoraceae</taxon>
        <taxon>Melampsora</taxon>
    </lineage>
</organism>
<dbReference type="AlphaFoldDB" id="F4SBH2"/>
<dbReference type="KEGG" id="mlr:MELLADRAFT_113916"/>
<dbReference type="RefSeq" id="XP_007418737.1">
    <property type="nucleotide sequence ID" value="XM_007418675.1"/>
</dbReference>
<reference evidence="2" key="1">
    <citation type="journal article" date="2011" name="Proc. Natl. Acad. Sci. U.S.A.">
        <title>Obligate biotrophy features unraveled by the genomic analysis of rust fungi.</title>
        <authorList>
            <person name="Duplessis S."/>
            <person name="Cuomo C.A."/>
            <person name="Lin Y.-C."/>
            <person name="Aerts A."/>
            <person name="Tisserant E."/>
            <person name="Veneault-Fourrey C."/>
            <person name="Joly D.L."/>
            <person name="Hacquard S."/>
            <person name="Amselem J."/>
            <person name="Cantarel B.L."/>
            <person name="Chiu R."/>
            <person name="Coutinho P.M."/>
            <person name="Feau N."/>
            <person name="Field M."/>
            <person name="Frey P."/>
            <person name="Gelhaye E."/>
            <person name="Goldberg J."/>
            <person name="Grabherr M.G."/>
            <person name="Kodira C.D."/>
            <person name="Kohler A."/>
            <person name="Kuees U."/>
            <person name="Lindquist E.A."/>
            <person name="Lucas S.M."/>
            <person name="Mago R."/>
            <person name="Mauceli E."/>
            <person name="Morin E."/>
            <person name="Murat C."/>
            <person name="Pangilinan J.L."/>
            <person name="Park R."/>
            <person name="Pearson M."/>
            <person name="Quesneville H."/>
            <person name="Rouhier N."/>
            <person name="Sakthikumar S."/>
            <person name="Salamov A.A."/>
            <person name="Schmutz J."/>
            <person name="Selles B."/>
            <person name="Shapiro H."/>
            <person name="Tanguay P."/>
            <person name="Tuskan G.A."/>
            <person name="Henrissat B."/>
            <person name="Van de Peer Y."/>
            <person name="Rouze P."/>
            <person name="Ellis J.G."/>
            <person name="Dodds P.N."/>
            <person name="Schein J.E."/>
            <person name="Zhong S."/>
            <person name="Hamelin R.C."/>
            <person name="Grigoriev I.V."/>
            <person name="Szabo L.J."/>
            <person name="Martin F."/>
        </authorList>
    </citation>
    <scope>NUCLEOTIDE SEQUENCE [LARGE SCALE GENOMIC DNA]</scope>
    <source>
        <strain evidence="2">98AG31 / pathotype 3-4-7</strain>
    </source>
</reference>
<proteinExistence type="predicted"/>
<keyword evidence="2" id="KW-1185">Reference proteome</keyword>
<name>F4SBH2_MELLP</name>
<accession>F4SBH2</accession>
<evidence type="ECO:0000313" key="1">
    <source>
        <dbReference type="EMBL" id="EGF97990.1"/>
    </source>
</evidence>
<dbReference type="VEuPathDB" id="FungiDB:MELLADRAFT_113916"/>
<gene>
    <name evidence="1" type="ORF">MELLADRAFT_113916</name>
</gene>
<dbReference type="InParanoid" id="F4SBH2"/>
<evidence type="ECO:0000313" key="2">
    <source>
        <dbReference type="Proteomes" id="UP000001072"/>
    </source>
</evidence>
<dbReference type="Proteomes" id="UP000001072">
    <property type="component" value="Unassembled WGS sequence"/>
</dbReference>
<sequence>MPSLLGYVEVKWNLACVACVAQEIESTALLNTHINSLGQQKQLEKQSDIMEDNLGHQKRLKKPHAGDDKTRGCLEKARAHHLSPPKRVPSAPHYWGKSLWWFGPGIFFSSSWSIGKAKARMLLWERWQQGYRCYGLIRMFTNLAMQKFLVYISRDSVAYARVGYGFCGITAFGRPNWAPHQIREDVFLARAVCAKNGRNMPGYLIQLGFEKDSSNA</sequence>